<comment type="caution">
    <text evidence="1">The sequence shown here is derived from an EMBL/GenBank/DDBJ whole genome shotgun (WGS) entry which is preliminary data.</text>
</comment>
<accession>A0A8T2TIE5</accession>
<name>A0A8T2TIE5_CERRI</name>
<organism evidence="1 2">
    <name type="scientific">Ceratopteris richardii</name>
    <name type="common">Triangle waterfern</name>
    <dbReference type="NCBI Taxonomy" id="49495"/>
    <lineage>
        <taxon>Eukaryota</taxon>
        <taxon>Viridiplantae</taxon>
        <taxon>Streptophyta</taxon>
        <taxon>Embryophyta</taxon>
        <taxon>Tracheophyta</taxon>
        <taxon>Polypodiopsida</taxon>
        <taxon>Polypodiidae</taxon>
        <taxon>Polypodiales</taxon>
        <taxon>Pteridineae</taxon>
        <taxon>Pteridaceae</taxon>
        <taxon>Parkerioideae</taxon>
        <taxon>Ceratopteris</taxon>
    </lineage>
</organism>
<evidence type="ECO:0000313" key="2">
    <source>
        <dbReference type="Proteomes" id="UP000825935"/>
    </source>
</evidence>
<dbReference type="Proteomes" id="UP000825935">
    <property type="component" value="Chromosome 13"/>
</dbReference>
<keyword evidence="2" id="KW-1185">Reference proteome</keyword>
<proteinExistence type="predicted"/>
<reference evidence="1" key="1">
    <citation type="submission" date="2021-08" db="EMBL/GenBank/DDBJ databases">
        <title>WGS assembly of Ceratopteris richardii.</title>
        <authorList>
            <person name="Marchant D.B."/>
            <person name="Chen G."/>
            <person name="Jenkins J."/>
            <person name="Shu S."/>
            <person name="Leebens-Mack J."/>
            <person name="Grimwood J."/>
            <person name="Schmutz J."/>
            <person name="Soltis P."/>
            <person name="Soltis D."/>
            <person name="Chen Z.-H."/>
        </authorList>
    </citation>
    <scope>NUCLEOTIDE SEQUENCE</scope>
    <source>
        <strain evidence="1">Whitten #5841</strain>
        <tissue evidence="1">Leaf</tissue>
    </source>
</reference>
<protein>
    <submittedName>
        <fullName evidence="1">Uncharacterized protein</fullName>
    </submittedName>
</protein>
<gene>
    <name evidence="1" type="ORF">KP509_13G044900</name>
</gene>
<dbReference type="EMBL" id="CM035418">
    <property type="protein sequence ID" value="KAH7421195.1"/>
    <property type="molecule type" value="Genomic_DNA"/>
</dbReference>
<sequence length="120" mass="12926">MIDHSTTSILSMASSSSLSSVATFASSYPTSLDHLSWKLCSPNPLSALFPIGRTKSHLRDSKEGFIRACNHSSQAHGTDILMTRRGTFTAAMFLTTASGKNHSSTCHTLKHASIHVCTML</sequence>
<evidence type="ECO:0000313" key="1">
    <source>
        <dbReference type="EMBL" id="KAH7421195.1"/>
    </source>
</evidence>
<dbReference type="AlphaFoldDB" id="A0A8T2TIE5"/>